<keyword evidence="2" id="KW-1185">Reference proteome</keyword>
<gene>
    <name evidence="1" type="ORF">L6452_22651</name>
</gene>
<dbReference type="Proteomes" id="UP001055879">
    <property type="component" value="Linkage Group LG07"/>
</dbReference>
<comment type="caution">
    <text evidence="1">The sequence shown here is derived from an EMBL/GenBank/DDBJ whole genome shotgun (WGS) entry which is preliminary data.</text>
</comment>
<evidence type="ECO:0000313" key="2">
    <source>
        <dbReference type="Proteomes" id="UP001055879"/>
    </source>
</evidence>
<reference evidence="2" key="1">
    <citation type="journal article" date="2022" name="Mol. Ecol. Resour.">
        <title>The genomes of chicory, endive, great burdock and yacon provide insights into Asteraceae palaeo-polyploidization history and plant inulin production.</title>
        <authorList>
            <person name="Fan W."/>
            <person name="Wang S."/>
            <person name="Wang H."/>
            <person name="Wang A."/>
            <person name="Jiang F."/>
            <person name="Liu H."/>
            <person name="Zhao H."/>
            <person name="Xu D."/>
            <person name="Zhang Y."/>
        </authorList>
    </citation>
    <scope>NUCLEOTIDE SEQUENCE [LARGE SCALE GENOMIC DNA]</scope>
    <source>
        <strain evidence="2">cv. Niubang</strain>
    </source>
</reference>
<protein>
    <submittedName>
        <fullName evidence="1">Uncharacterized protein</fullName>
    </submittedName>
</protein>
<dbReference type="EMBL" id="CM042053">
    <property type="protein sequence ID" value="KAI3715665.1"/>
    <property type="molecule type" value="Genomic_DNA"/>
</dbReference>
<reference evidence="1 2" key="2">
    <citation type="journal article" date="2022" name="Mol. Ecol. Resour.">
        <title>The genomes of chicory, endive, great burdock and yacon provide insights into Asteraceae paleo-polyploidization history and plant inulin production.</title>
        <authorList>
            <person name="Fan W."/>
            <person name="Wang S."/>
            <person name="Wang H."/>
            <person name="Wang A."/>
            <person name="Jiang F."/>
            <person name="Liu H."/>
            <person name="Zhao H."/>
            <person name="Xu D."/>
            <person name="Zhang Y."/>
        </authorList>
    </citation>
    <scope>NUCLEOTIDE SEQUENCE [LARGE SCALE GENOMIC DNA]</scope>
    <source>
        <strain evidence="2">cv. Niubang</strain>
    </source>
</reference>
<name>A0ACB9B192_ARCLA</name>
<sequence length="108" mass="11778">MFPPQTPPTPRSPLPVSPVIFFSSAFSFLCTVLVLVMFGFSGLKKVIRMMMVMKVSKMVAAMHEARFARPEGGGGGGGRRLACRVHLELFSRIAISLLQPSYPPPPTD</sequence>
<accession>A0ACB9B192</accession>
<evidence type="ECO:0000313" key="1">
    <source>
        <dbReference type="EMBL" id="KAI3715665.1"/>
    </source>
</evidence>
<proteinExistence type="predicted"/>
<organism evidence="1 2">
    <name type="scientific">Arctium lappa</name>
    <name type="common">Greater burdock</name>
    <name type="synonym">Lappa major</name>
    <dbReference type="NCBI Taxonomy" id="4217"/>
    <lineage>
        <taxon>Eukaryota</taxon>
        <taxon>Viridiplantae</taxon>
        <taxon>Streptophyta</taxon>
        <taxon>Embryophyta</taxon>
        <taxon>Tracheophyta</taxon>
        <taxon>Spermatophyta</taxon>
        <taxon>Magnoliopsida</taxon>
        <taxon>eudicotyledons</taxon>
        <taxon>Gunneridae</taxon>
        <taxon>Pentapetalae</taxon>
        <taxon>asterids</taxon>
        <taxon>campanulids</taxon>
        <taxon>Asterales</taxon>
        <taxon>Asteraceae</taxon>
        <taxon>Carduoideae</taxon>
        <taxon>Cardueae</taxon>
        <taxon>Arctiinae</taxon>
        <taxon>Arctium</taxon>
    </lineage>
</organism>